<dbReference type="PANTHER" id="PTHR30590">
    <property type="entry name" value="INNER MEMBRANE PROTEIN"/>
    <property type="match status" value="1"/>
</dbReference>
<dbReference type="AlphaFoldDB" id="A0A3N1CUN9"/>
<feature type="transmembrane region" description="Helical" evidence="1">
    <location>
        <begin position="209"/>
        <end position="229"/>
    </location>
</feature>
<keyword evidence="1" id="KW-1133">Transmembrane helix</keyword>
<feature type="transmembrane region" description="Helical" evidence="1">
    <location>
        <begin position="57"/>
        <end position="75"/>
    </location>
</feature>
<feature type="transmembrane region" description="Helical" evidence="1">
    <location>
        <begin position="278"/>
        <end position="297"/>
    </location>
</feature>
<dbReference type="InterPro" id="IPR052529">
    <property type="entry name" value="Bact_Transport_Assoc"/>
</dbReference>
<comment type="caution">
    <text evidence="3">The sequence shown here is derived from an EMBL/GenBank/DDBJ whole genome shotgun (WGS) entry which is preliminary data.</text>
</comment>
<evidence type="ECO:0000313" key="4">
    <source>
        <dbReference type="Proteomes" id="UP000272400"/>
    </source>
</evidence>
<name>A0A3N1CUN9_9ACTN</name>
<keyword evidence="1" id="KW-0472">Membrane</keyword>
<dbReference type="Pfam" id="PF04235">
    <property type="entry name" value="DUF418"/>
    <property type="match status" value="1"/>
</dbReference>
<feature type="domain" description="DUF418" evidence="2">
    <location>
        <begin position="199"/>
        <end position="315"/>
    </location>
</feature>
<feature type="transmembrane region" description="Helical" evidence="1">
    <location>
        <begin position="133"/>
        <end position="166"/>
    </location>
</feature>
<evidence type="ECO:0000259" key="2">
    <source>
        <dbReference type="Pfam" id="PF04235"/>
    </source>
</evidence>
<evidence type="ECO:0000313" key="3">
    <source>
        <dbReference type="EMBL" id="ROO85020.1"/>
    </source>
</evidence>
<proteinExistence type="predicted"/>
<keyword evidence="1" id="KW-0812">Transmembrane</keyword>
<sequence length="337" mass="35896">MRDRPRVLALDVLRGFALCGILPANLGPIAEEAGFGTAGFGTDRGGTWLPLLVEQRFFPIFSVLFGIGFTLLLESAGRRVRRPRVVLLRRLLVLLALGLAHLSLLWQGDVLSLYAVVGLCVLLPSTWLPRWSVAVLAGVLLVAPLALGGGGAPLVPGLLLLGAALTRYGVLDGFERSVRVPAVLGAVCAAAAAPALRLQLEAPPGDERWSAFAGLLMAGGYVSVLLLLLRTPLRPALAAIFAPLGRMSLTHYLSATVLVLAAAPFLADPSGAPRPGMILITLVAVLLLQWTASVLWLRRHRRGPVEWVWHLLTWARLPAPLRRETVAPSPTVRGADG</sequence>
<gene>
    <name evidence="3" type="ORF">EDD29_2555</name>
</gene>
<dbReference type="RefSeq" id="WP_246052741.1">
    <property type="nucleotide sequence ID" value="NZ_RJKE01000001.1"/>
</dbReference>
<dbReference type="InterPro" id="IPR007349">
    <property type="entry name" value="DUF418"/>
</dbReference>
<keyword evidence="4" id="KW-1185">Reference proteome</keyword>
<organism evidence="3 4">
    <name type="scientific">Actinocorallia herbida</name>
    <dbReference type="NCBI Taxonomy" id="58109"/>
    <lineage>
        <taxon>Bacteria</taxon>
        <taxon>Bacillati</taxon>
        <taxon>Actinomycetota</taxon>
        <taxon>Actinomycetes</taxon>
        <taxon>Streptosporangiales</taxon>
        <taxon>Thermomonosporaceae</taxon>
        <taxon>Actinocorallia</taxon>
    </lineage>
</organism>
<feature type="transmembrane region" description="Helical" evidence="1">
    <location>
        <begin position="12"/>
        <end position="30"/>
    </location>
</feature>
<dbReference type="PANTHER" id="PTHR30590:SF2">
    <property type="entry name" value="INNER MEMBRANE PROTEIN"/>
    <property type="match status" value="1"/>
</dbReference>
<reference evidence="3 4" key="1">
    <citation type="submission" date="2018-11" db="EMBL/GenBank/DDBJ databases">
        <title>Sequencing the genomes of 1000 actinobacteria strains.</title>
        <authorList>
            <person name="Klenk H.-P."/>
        </authorList>
    </citation>
    <scope>NUCLEOTIDE SEQUENCE [LARGE SCALE GENOMIC DNA]</scope>
    <source>
        <strain evidence="3 4">DSM 44254</strain>
    </source>
</reference>
<dbReference type="EMBL" id="RJKE01000001">
    <property type="protein sequence ID" value="ROO85020.1"/>
    <property type="molecule type" value="Genomic_DNA"/>
</dbReference>
<protein>
    <submittedName>
        <fullName evidence="3">Putative membrane protein YeiB</fullName>
    </submittedName>
</protein>
<accession>A0A3N1CUN9</accession>
<feature type="transmembrane region" description="Helical" evidence="1">
    <location>
        <begin position="249"/>
        <end position="266"/>
    </location>
</feature>
<feature type="transmembrane region" description="Helical" evidence="1">
    <location>
        <begin position="87"/>
        <end position="106"/>
    </location>
</feature>
<evidence type="ECO:0000256" key="1">
    <source>
        <dbReference type="SAM" id="Phobius"/>
    </source>
</evidence>
<dbReference type="Proteomes" id="UP000272400">
    <property type="component" value="Unassembled WGS sequence"/>
</dbReference>